<dbReference type="Proteomes" id="UP000001072">
    <property type="component" value="Unassembled WGS sequence"/>
</dbReference>
<dbReference type="VEuPathDB" id="FungiDB:MELLADRAFT_93388"/>
<accession>F4RA72</accession>
<dbReference type="InParanoid" id="F4RA72"/>
<reference evidence="2" key="1">
    <citation type="journal article" date="2011" name="Proc. Natl. Acad. Sci. U.S.A.">
        <title>Obligate biotrophy features unraveled by the genomic analysis of rust fungi.</title>
        <authorList>
            <person name="Duplessis S."/>
            <person name="Cuomo C.A."/>
            <person name="Lin Y.-C."/>
            <person name="Aerts A."/>
            <person name="Tisserant E."/>
            <person name="Veneault-Fourrey C."/>
            <person name="Joly D.L."/>
            <person name="Hacquard S."/>
            <person name="Amselem J."/>
            <person name="Cantarel B.L."/>
            <person name="Chiu R."/>
            <person name="Coutinho P.M."/>
            <person name="Feau N."/>
            <person name="Field M."/>
            <person name="Frey P."/>
            <person name="Gelhaye E."/>
            <person name="Goldberg J."/>
            <person name="Grabherr M.G."/>
            <person name="Kodira C.D."/>
            <person name="Kohler A."/>
            <person name="Kuees U."/>
            <person name="Lindquist E.A."/>
            <person name="Lucas S.M."/>
            <person name="Mago R."/>
            <person name="Mauceli E."/>
            <person name="Morin E."/>
            <person name="Murat C."/>
            <person name="Pangilinan J.L."/>
            <person name="Park R."/>
            <person name="Pearson M."/>
            <person name="Quesneville H."/>
            <person name="Rouhier N."/>
            <person name="Sakthikumar S."/>
            <person name="Salamov A.A."/>
            <person name="Schmutz J."/>
            <person name="Selles B."/>
            <person name="Shapiro H."/>
            <person name="Tanguay P."/>
            <person name="Tuskan G.A."/>
            <person name="Henrissat B."/>
            <person name="Van de Peer Y."/>
            <person name="Rouze P."/>
            <person name="Ellis J.G."/>
            <person name="Dodds P.N."/>
            <person name="Schein J.E."/>
            <person name="Zhong S."/>
            <person name="Hamelin R.C."/>
            <person name="Grigoriev I.V."/>
            <person name="Szabo L.J."/>
            <person name="Martin F."/>
        </authorList>
    </citation>
    <scope>NUCLEOTIDE SEQUENCE [LARGE SCALE GENOMIC DNA]</scope>
    <source>
        <strain evidence="2">98AG31 / pathotype 3-4-7</strain>
    </source>
</reference>
<name>F4RA72_MELLP</name>
<dbReference type="RefSeq" id="XP_007405898.1">
    <property type="nucleotide sequence ID" value="XM_007405836.1"/>
</dbReference>
<gene>
    <name evidence="1" type="ORF">MELLADRAFT_93388</name>
</gene>
<dbReference type="GeneID" id="18936556"/>
<organism evidence="2">
    <name type="scientific">Melampsora larici-populina (strain 98AG31 / pathotype 3-4-7)</name>
    <name type="common">Poplar leaf rust fungus</name>
    <dbReference type="NCBI Taxonomy" id="747676"/>
    <lineage>
        <taxon>Eukaryota</taxon>
        <taxon>Fungi</taxon>
        <taxon>Dikarya</taxon>
        <taxon>Basidiomycota</taxon>
        <taxon>Pucciniomycotina</taxon>
        <taxon>Pucciniomycetes</taxon>
        <taxon>Pucciniales</taxon>
        <taxon>Melampsoraceae</taxon>
        <taxon>Melampsora</taxon>
    </lineage>
</organism>
<dbReference type="AlphaFoldDB" id="F4RA72"/>
<evidence type="ECO:0000313" key="2">
    <source>
        <dbReference type="Proteomes" id="UP000001072"/>
    </source>
</evidence>
<protein>
    <submittedName>
        <fullName evidence="1">Uncharacterized protein</fullName>
    </submittedName>
</protein>
<evidence type="ECO:0000313" key="1">
    <source>
        <dbReference type="EMBL" id="EGG10428.1"/>
    </source>
</evidence>
<dbReference type="KEGG" id="mlr:MELLADRAFT_93388"/>
<proteinExistence type="predicted"/>
<dbReference type="EMBL" id="GL883094">
    <property type="protein sequence ID" value="EGG10428.1"/>
    <property type="molecule type" value="Genomic_DNA"/>
</dbReference>
<dbReference type="HOGENOM" id="CLU_2671571_0_0_1"/>
<keyword evidence="2" id="KW-1185">Reference proteome</keyword>
<sequence>MVPVLAIGTQNPININKLEFFNIKFGKRTRTNPLNRSLDFRLGYRKRIKDLTSMTERYTIMKKNTRDEDECIMFW</sequence>